<evidence type="ECO:0000313" key="3">
    <source>
        <dbReference type="Proteomes" id="UP000287651"/>
    </source>
</evidence>
<accession>A0A426ZI85</accession>
<dbReference type="EMBL" id="AMZH03006495">
    <property type="protein sequence ID" value="RRT63675.1"/>
    <property type="molecule type" value="Genomic_DNA"/>
</dbReference>
<comment type="caution">
    <text evidence="2">The sequence shown here is derived from an EMBL/GenBank/DDBJ whole genome shotgun (WGS) entry which is preliminary data.</text>
</comment>
<gene>
    <name evidence="2" type="ORF">B296_00004789</name>
</gene>
<evidence type="ECO:0000313" key="2">
    <source>
        <dbReference type="EMBL" id="RRT63675.1"/>
    </source>
</evidence>
<sequence length="262" mass="28207">MLQILHPSVFATVTLVVKRQRWRCGCVAVVEEQVFTDRGCKGCGDRLYTVCRHQGGEEKPLGNRGGSGHVAATGAAAEGQRQLTSVERRGGTEVAGGSDRKGSNHVSVLGRLLWQGRKKGQGYLGGRGGRGRGGSCGICNDRGSKVRALQRGAAVAAREDGNGWPATMKKMRSRLRQRRAWLRKRIAWLLHKQLGREGGSGQRWVAATAGDRSWQVWPTVGCSCGRTATVGLQRWKTKEEGWAATAEGTTGLAVCCQGLASR</sequence>
<protein>
    <submittedName>
        <fullName evidence="2">Uncharacterized protein</fullName>
    </submittedName>
</protein>
<dbReference type="AlphaFoldDB" id="A0A426ZI85"/>
<proteinExistence type="predicted"/>
<reference evidence="2 3" key="1">
    <citation type="journal article" date="2014" name="Agronomy (Basel)">
        <title>A Draft Genome Sequence for Ensete ventricosum, the Drought-Tolerant Tree Against Hunger.</title>
        <authorList>
            <person name="Harrison J."/>
            <person name="Moore K.A."/>
            <person name="Paszkiewicz K."/>
            <person name="Jones T."/>
            <person name="Grant M."/>
            <person name="Ambacheew D."/>
            <person name="Muzemil S."/>
            <person name="Studholme D.J."/>
        </authorList>
    </citation>
    <scope>NUCLEOTIDE SEQUENCE [LARGE SCALE GENOMIC DNA]</scope>
</reference>
<feature type="region of interest" description="Disordered" evidence="1">
    <location>
        <begin position="58"/>
        <end position="103"/>
    </location>
</feature>
<name>A0A426ZI85_ENSVE</name>
<evidence type="ECO:0000256" key="1">
    <source>
        <dbReference type="SAM" id="MobiDB-lite"/>
    </source>
</evidence>
<organism evidence="2 3">
    <name type="scientific">Ensete ventricosum</name>
    <name type="common">Abyssinian banana</name>
    <name type="synonym">Musa ensete</name>
    <dbReference type="NCBI Taxonomy" id="4639"/>
    <lineage>
        <taxon>Eukaryota</taxon>
        <taxon>Viridiplantae</taxon>
        <taxon>Streptophyta</taxon>
        <taxon>Embryophyta</taxon>
        <taxon>Tracheophyta</taxon>
        <taxon>Spermatophyta</taxon>
        <taxon>Magnoliopsida</taxon>
        <taxon>Liliopsida</taxon>
        <taxon>Zingiberales</taxon>
        <taxon>Musaceae</taxon>
        <taxon>Ensete</taxon>
    </lineage>
</organism>
<dbReference type="Proteomes" id="UP000287651">
    <property type="component" value="Unassembled WGS sequence"/>
</dbReference>